<keyword evidence="10" id="KW-1185">Reference proteome</keyword>
<feature type="region of interest" description="Disordered" evidence="6">
    <location>
        <begin position="649"/>
        <end position="684"/>
    </location>
</feature>
<feature type="region of interest" description="Disordered" evidence="6">
    <location>
        <begin position="897"/>
        <end position="918"/>
    </location>
</feature>
<keyword evidence="4" id="KW-0804">Transcription</keyword>
<evidence type="ECO:0000256" key="6">
    <source>
        <dbReference type="SAM" id="MobiDB-lite"/>
    </source>
</evidence>
<dbReference type="PANTHER" id="PTHR23043:SF40">
    <property type="match status" value="1"/>
</dbReference>
<name>A0AAN8JU38_PATCE</name>
<dbReference type="NCBIfam" id="TIGR00229">
    <property type="entry name" value="sensory_box"/>
    <property type="match status" value="2"/>
</dbReference>
<proteinExistence type="predicted"/>
<evidence type="ECO:0000256" key="5">
    <source>
        <dbReference type="ARBA" id="ARBA00023242"/>
    </source>
</evidence>
<dbReference type="SMART" id="SM00086">
    <property type="entry name" value="PAC"/>
    <property type="match status" value="1"/>
</dbReference>
<dbReference type="Pfam" id="PF00989">
    <property type="entry name" value="PAS"/>
    <property type="match status" value="1"/>
</dbReference>
<feature type="region of interest" description="Disordered" evidence="6">
    <location>
        <begin position="578"/>
        <end position="617"/>
    </location>
</feature>
<evidence type="ECO:0000256" key="4">
    <source>
        <dbReference type="ARBA" id="ARBA00023163"/>
    </source>
</evidence>
<dbReference type="PROSITE" id="PS50888">
    <property type="entry name" value="BHLH"/>
    <property type="match status" value="1"/>
</dbReference>
<dbReference type="InterPro" id="IPR011598">
    <property type="entry name" value="bHLH_dom"/>
</dbReference>
<dbReference type="Pfam" id="PF14598">
    <property type="entry name" value="PAS_11"/>
    <property type="match status" value="1"/>
</dbReference>
<reference evidence="9 10" key="1">
    <citation type="submission" date="2024-01" db="EMBL/GenBank/DDBJ databases">
        <title>The genome of the rayed Mediterranean limpet Patella caerulea (Linnaeus, 1758).</title>
        <authorList>
            <person name="Anh-Thu Weber A."/>
            <person name="Halstead-Nussloch G."/>
        </authorList>
    </citation>
    <scope>NUCLEOTIDE SEQUENCE [LARGE SCALE GENOMIC DNA]</scope>
    <source>
        <strain evidence="9">AATW-2023a</strain>
        <tissue evidence="9">Whole specimen</tissue>
    </source>
</reference>
<dbReference type="InterPro" id="IPR000014">
    <property type="entry name" value="PAS"/>
</dbReference>
<comment type="subcellular location">
    <subcellularLocation>
        <location evidence="1">Nucleus</location>
    </subcellularLocation>
</comment>
<dbReference type="InterPro" id="IPR035965">
    <property type="entry name" value="PAS-like_dom_sf"/>
</dbReference>
<organism evidence="9 10">
    <name type="scientific">Patella caerulea</name>
    <name type="common">Rayed Mediterranean limpet</name>
    <dbReference type="NCBI Taxonomy" id="87958"/>
    <lineage>
        <taxon>Eukaryota</taxon>
        <taxon>Metazoa</taxon>
        <taxon>Spiralia</taxon>
        <taxon>Lophotrochozoa</taxon>
        <taxon>Mollusca</taxon>
        <taxon>Gastropoda</taxon>
        <taxon>Patellogastropoda</taxon>
        <taxon>Patelloidea</taxon>
        <taxon>Patellidae</taxon>
        <taxon>Patella</taxon>
    </lineage>
</organism>
<accession>A0AAN8JU38</accession>
<feature type="domain" description="PAS" evidence="7">
    <location>
        <begin position="111"/>
        <end position="163"/>
    </location>
</feature>
<protein>
    <submittedName>
        <fullName evidence="9">Uncharacterized protein</fullName>
    </submittedName>
</protein>
<dbReference type="AlphaFoldDB" id="A0AAN8JU38"/>
<sequence>MSDNITRHKLTRGEKARIAAKLRRDKEAVEMSNLISEIPAIPEKLEKLDKCSLIQVASSYIRLKNYLKKDMMRLNGRCDEVLYASENEQNGYDEGNTTCVLPPGLFEGNLMLDALGGFLIFVSKSKNILFVSERVEEYLGYSQVEMIGRPIETFIHPNDLHEINIHMKVKKGVKQIHSDGTSNKDEILNSAHCRSFYIRMKTHLNITGSQAKKSGTMLTQWIGQVKVRPSKKPKGYSVDGIMCICHPSQSNAILEIRLEGNMFMSRHDMGMKFLYCEQRIIRLIGYSPHDLIGRTAYQFHNPLDTPNISDCHSNLISKGASTSKFYRFMGKNGDWVWMQTRATIITSTTNEAQYIVCMNYIISQEEGETWLKMEQEQLGFIDPNVRGSLIFDSDEQVQGSCIESQGQTVELSDPVVMDTDVEKDEINMEPDTNLLNINFDINDTEELLLDNAGISTSPITMSQSADPFLCSTSTSSNNQVTIRSQLHVSAADNVVPFNQPPDELDILDDILENIEHFPSETQSKTTSTSLRTLQNLPLPCQLGFEDHEEAGVSMPQPDSQNQNNSCSLLHLNASHEQLSSQNYDKAKDMGSIDNSYVPSLYPENNNNDNANPLIGQSCQLDRTSPHSCLSSSSGSLLRSLLYRDRSPPRILKQPVHPSSPESIPKSPSAQNLSSSFYTTLSPSDKSPSSCKSLLSAVLSGNATLNIPTCQKNLPQNNSSHVQKIAPTNGENRTFIRKYSSLSNVPQSTNEMFMNSSMQCMHGHTCHTGNLYKTGISHSTGINFNSSVRNPPNVGCQGLKSSYLNTKPQETSNYACDRYDIPTCSGKRRRCSQDSVAASDLFGALSDLPDDLLDVAMQYYDNLGDDQTQALLEEFGQDIWANTDDLCNVTTDTQISPTNKKQLNFGSSNSRQISTQSASQLPSIKVLNDLNSSNSSTLRQENGSSFFSPNRELSVCRKPSSDPGCDKTVNNSNNNNTKYQRFSGCCNRDSDYYRNKIIQDGLQSPTVSSTQANKNISNNLETLSGSSSECNNAVNDGTEDSVYSLNSSSPKSCQSIGVQTAYTNTDTVENKLRSKNGSDIANNSKTTSKMSELEKHLRGYKSFSMSNLTNTNQSTTSCSECENIARYSKMTPFLHKLLTGEISQDIYYQVDKYILESEKQPKL</sequence>
<dbReference type="GO" id="GO:0000977">
    <property type="term" value="F:RNA polymerase II transcription regulatory region sequence-specific DNA binding"/>
    <property type="evidence" value="ECO:0007669"/>
    <property type="project" value="TreeGrafter"/>
</dbReference>
<dbReference type="InterPro" id="IPR001610">
    <property type="entry name" value="PAC"/>
</dbReference>
<dbReference type="SUPFAM" id="SSF55785">
    <property type="entry name" value="PYP-like sensor domain (PAS domain)"/>
    <property type="match status" value="2"/>
</dbReference>
<dbReference type="Gene3D" id="3.30.450.20">
    <property type="entry name" value="PAS domain"/>
    <property type="match status" value="2"/>
</dbReference>
<gene>
    <name evidence="9" type="ORF">SNE40_008823</name>
</gene>
<evidence type="ECO:0000256" key="3">
    <source>
        <dbReference type="ARBA" id="ARBA00023015"/>
    </source>
</evidence>
<dbReference type="PANTHER" id="PTHR23043">
    <property type="entry name" value="HYPOXIA-INDUCIBLE FACTOR 1 ALPHA"/>
    <property type="match status" value="1"/>
</dbReference>
<feature type="domain" description="PAS" evidence="7">
    <location>
        <begin position="253"/>
        <end position="319"/>
    </location>
</feature>
<dbReference type="CDD" id="cd11391">
    <property type="entry name" value="bHLH_PAS"/>
    <property type="match status" value="1"/>
</dbReference>
<dbReference type="SMART" id="SM00091">
    <property type="entry name" value="PAS"/>
    <property type="match status" value="2"/>
</dbReference>
<evidence type="ECO:0000259" key="8">
    <source>
        <dbReference type="PROSITE" id="PS50888"/>
    </source>
</evidence>
<dbReference type="GO" id="GO:0046983">
    <property type="term" value="F:protein dimerization activity"/>
    <property type="evidence" value="ECO:0007669"/>
    <property type="project" value="InterPro"/>
</dbReference>
<dbReference type="GO" id="GO:0005634">
    <property type="term" value="C:nucleus"/>
    <property type="evidence" value="ECO:0007669"/>
    <property type="project" value="UniProtKB-SubCell"/>
</dbReference>
<evidence type="ECO:0000313" key="10">
    <source>
        <dbReference type="Proteomes" id="UP001347796"/>
    </source>
</evidence>
<evidence type="ECO:0000256" key="1">
    <source>
        <dbReference type="ARBA" id="ARBA00004123"/>
    </source>
</evidence>
<keyword evidence="5" id="KW-0539">Nucleus</keyword>
<dbReference type="CDD" id="cd00130">
    <property type="entry name" value="PAS"/>
    <property type="match status" value="2"/>
</dbReference>
<evidence type="ECO:0000256" key="2">
    <source>
        <dbReference type="ARBA" id="ARBA00022737"/>
    </source>
</evidence>
<dbReference type="EMBL" id="JAZGQO010000007">
    <property type="protein sequence ID" value="KAK6180844.1"/>
    <property type="molecule type" value="Genomic_DNA"/>
</dbReference>
<dbReference type="PROSITE" id="PS50112">
    <property type="entry name" value="PAS"/>
    <property type="match status" value="2"/>
</dbReference>
<dbReference type="Proteomes" id="UP001347796">
    <property type="component" value="Unassembled WGS sequence"/>
</dbReference>
<feature type="compositionally biased region" description="Polar residues" evidence="6">
    <location>
        <begin position="669"/>
        <end position="679"/>
    </location>
</feature>
<dbReference type="GO" id="GO:0000981">
    <property type="term" value="F:DNA-binding transcription factor activity, RNA polymerase II-specific"/>
    <property type="evidence" value="ECO:0007669"/>
    <property type="project" value="TreeGrafter"/>
</dbReference>
<evidence type="ECO:0000313" key="9">
    <source>
        <dbReference type="EMBL" id="KAK6180844.1"/>
    </source>
</evidence>
<keyword evidence="3" id="KW-0805">Transcription regulation</keyword>
<feature type="domain" description="BHLH" evidence="8">
    <location>
        <begin position="11"/>
        <end position="64"/>
    </location>
</feature>
<keyword evidence="2" id="KW-0677">Repeat</keyword>
<feature type="compositionally biased region" description="Low complexity" evidence="6">
    <location>
        <begin position="658"/>
        <end position="668"/>
    </location>
</feature>
<comment type="caution">
    <text evidence="9">The sequence shown here is derived from an EMBL/GenBank/DDBJ whole genome shotgun (WGS) entry which is preliminary data.</text>
</comment>
<evidence type="ECO:0000259" key="7">
    <source>
        <dbReference type="PROSITE" id="PS50112"/>
    </source>
</evidence>
<dbReference type="InterPro" id="IPR013767">
    <property type="entry name" value="PAS_fold"/>
</dbReference>